<organism evidence="2 3">
    <name type="scientific">Paenibacillus forsythiae</name>
    <dbReference type="NCBI Taxonomy" id="365616"/>
    <lineage>
        <taxon>Bacteria</taxon>
        <taxon>Bacillati</taxon>
        <taxon>Bacillota</taxon>
        <taxon>Bacilli</taxon>
        <taxon>Bacillales</taxon>
        <taxon>Paenibacillaceae</taxon>
        <taxon>Paenibacillus</taxon>
    </lineage>
</organism>
<protein>
    <submittedName>
        <fullName evidence="2">Ribosomal-protein-alanine N-acetyltransferase</fullName>
        <ecNumber evidence="2">2.3.1.267</ecNumber>
    </submittedName>
</protein>
<dbReference type="Gene3D" id="3.40.630.30">
    <property type="match status" value="1"/>
</dbReference>
<dbReference type="PANTHER" id="PTHR43792:SF1">
    <property type="entry name" value="N-ACETYLTRANSFERASE DOMAIN-CONTAINING PROTEIN"/>
    <property type="match status" value="1"/>
</dbReference>
<dbReference type="InterPro" id="IPR000182">
    <property type="entry name" value="GNAT_dom"/>
</dbReference>
<dbReference type="Pfam" id="PF13302">
    <property type="entry name" value="Acetyltransf_3"/>
    <property type="match status" value="1"/>
</dbReference>
<dbReference type="EMBL" id="JAUSUY010000009">
    <property type="protein sequence ID" value="MDT3426976.1"/>
    <property type="molecule type" value="Genomic_DNA"/>
</dbReference>
<accession>A0ABU3H946</accession>
<dbReference type="PROSITE" id="PS51186">
    <property type="entry name" value="GNAT"/>
    <property type="match status" value="1"/>
</dbReference>
<dbReference type="EC" id="2.3.1.267" evidence="2"/>
<dbReference type="Proteomes" id="UP001248709">
    <property type="component" value="Unassembled WGS sequence"/>
</dbReference>
<dbReference type="PANTHER" id="PTHR43792">
    <property type="entry name" value="GNAT FAMILY, PUTATIVE (AFU_ORTHOLOGUE AFUA_3G00765)-RELATED-RELATED"/>
    <property type="match status" value="1"/>
</dbReference>
<dbReference type="InterPro" id="IPR051531">
    <property type="entry name" value="N-acetyltransferase"/>
</dbReference>
<name>A0ABU3H946_9BACL</name>
<dbReference type="GO" id="GO:0008999">
    <property type="term" value="F:protein-N-terminal-alanine acetyltransferase activity"/>
    <property type="evidence" value="ECO:0007669"/>
    <property type="project" value="UniProtKB-EC"/>
</dbReference>
<reference evidence="2 3" key="1">
    <citation type="submission" date="2023-07" db="EMBL/GenBank/DDBJ databases">
        <title>Genomic Encyclopedia of Type Strains, Phase IV (KMG-IV): sequencing the most valuable type-strain genomes for metagenomic binning, comparative biology and taxonomic classification.</title>
        <authorList>
            <person name="Goeker M."/>
        </authorList>
    </citation>
    <scope>NUCLEOTIDE SEQUENCE [LARGE SCALE GENOMIC DNA]</scope>
    <source>
        <strain evidence="2 3">T98</strain>
    </source>
</reference>
<keyword evidence="2" id="KW-0012">Acyltransferase</keyword>
<evidence type="ECO:0000313" key="2">
    <source>
        <dbReference type="EMBL" id="MDT3426976.1"/>
    </source>
</evidence>
<keyword evidence="2" id="KW-0808">Transferase</keyword>
<dbReference type="InterPro" id="IPR016181">
    <property type="entry name" value="Acyl_CoA_acyltransferase"/>
</dbReference>
<gene>
    <name evidence="2" type="ORF">J2Z22_002510</name>
</gene>
<keyword evidence="3" id="KW-1185">Reference proteome</keyword>
<proteinExistence type="predicted"/>
<comment type="caution">
    <text evidence="2">The sequence shown here is derived from an EMBL/GenBank/DDBJ whole genome shotgun (WGS) entry which is preliminary data.</text>
</comment>
<dbReference type="RefSeq" id="WP_025702262.1">
    <property type="nucleotide sequence ID" value="NZ_JAUSUY010000009.1"/>
</dbReference>
<evidence type="ECO:0000313" key="3">
    <source>
        <dbReference type="Proteomes" id="UP001248709"/>
    </source>
</evidence>
<evidence type="ECO:0000259" key="1">
    <source>
        <dbReference type="PROSITE" id="PS51186"/>
    </source>
</evidence>
<feature type="domain" description="N-acetyltransferase" evidence="1">
    <location>
        <begin position="13"/>
        <end position="169"/>
    </location>
</feature>
<dbReference type="SUPFAM" id="SSF55729">
    <property type="entry name" value="Acyl-CoA N-acyltransferases (Nat)"/>
    <property type="match status" value="1"/>
</dbReference>
<sequence>MHAGTQIIETERLMLRPFDVRDAGSMHRNWISDQEVQSNYGEPAYEDVGSVKDLLLKWISSYSRSEFYRWAIILKDGGECIGQIAFCHVDEQHHCADMEYCIGKSYQNKGYASEALGSVIGFTFRHTGLNRLQAFHRGRNVSSARVLQKAGMKYEGTLRQSYYYSDTDEYDDRVYYGITRSDIGWTI</sequence>